<evidence type="ECO:0000313" key="7">
    <source>
        <dbReference type="Proteomes" id="UP000553059"/>
    </source>
</evidence>
<accession>A0A7C7DBV0</accession>
<reference evidence="6 7" key="1">
    <citation type="journal article" date="2020" name="Biotechnol. Biofuels">
        <title>New insights from the biogas microbiome by comprehensive genome-resolved metagenomics of nearly 1600 species originating from multiple anaerobic digesters.</title>
        <authorList>
            <person name="Campanaro S."/>
            <person name="Treu L."/>
            <person name="Rodriguez-R L.M."/>
            <person name="Kovalovszki A."/>
            <person name="Ziels R.M."/>
            <person name="Maus I."/>
            <person name="Zhu X."/>
            <person name="Kougias P.G."/>
            <person name="Basile A."/>
            <person name="Luo G."/>
            <person name="Schluter A."/>
            <person name="Konstantinidis K.T."/>
            <person name="Angelidaki I."/>
        </authorList>
    </citation>
    <scope>NUCLEOTIDE SEQUENCE [LARGE SCALE GENOMIC DNA]</scope>
    <source>
        <strain evidence="6">AS05jafATM_4</strain>
    </source>
</reference>
<keyword evidence="3 4" id="KW-0975">Bacterial flagellum</keyword>
<evidence type="ECO:0000256" key="1">
    <source>
        <dbReference type="ARBA" id="ARBA00004117"/>
    </source>
</evidence>
<comment type="similarity">
    <text evidence="2 4">Belongs to the FliE family.</text>
</comment>
<dbReference type="PRINTS" id="PR01006">
    <property type="entry name" value="FLGHOOKFLIE"/>
</dbReference>
<evidence type="ECO:0000256" key="2">
    <source>
        <dbReference type="ARBA" id="ARBA00009272"/>
    </source>
</evidence>
<evidence type="ECO:0000256" key="4">
    <source>
        <dbReference type="HAMAP-Rule" id="MF_00724"/>
    </source>
</evidence>
<dbReference type="Pfam" id="PF02049">
    <property type="entry name" value="FliE"/>
    <property type="match status" value="1"/>
</dbReference>
<dbReference type="HAMAP" id="MF_00724">
    <property type="entry name" value="FliE"/>
    <property type="match status" value="1"/>
</dbReference>
<proteinExistence type="inferred from homology"/>
<gene>
    <name evidence="4 6" type="primary">fliE</name>
    <name evidence="6" type="ORF">GX523_16575</name>
</gene>
<dbReference type="PANTHER" id="PTHR34653">
    <property type="match status" value="1"/>
</dbReference>
<dbReference type="GO" id="GO:0005198">
    <property type="term" value="F:structural molecule activity"/>
    <property type="evidence" value="ECO:0007669"/>
    <property type="project" value="UniProtKB-UniRule"/>
</dbReference>
<comment type="caution">
    <text evidence="6">The sequence shown here is derived from an EMBL/GenBank/DDBJ whole genome shotgun (WGS) entry which is preliminary data.</text>
</comment>
<evidence type="ECO:0000256" key="5">
    <source>
        <dbReference type="NCBIfam" id="TIGR00205"/>
    </source>
</evidence>
<name>A0A7C7DBV0_9FIRM</name>
<evidence type="ECO:0000313" key="6">
    <source>
        <dbReference type="EMBL" id="HHY28319.1"/>
    </source>
</evidence>
<dbReference type="GO" id="GO:0003774">
    <property type="term" value="F:cytoskeletal motor activity"/>
    <property type="evidence" value="ECO:0007669"/>
    <property type="project" value="InterPro"/>
</dbReference>
<evidence type="ECO:0000256" key="3">
    <source>
        <dbReference type="ARBA" id="ARBA00023143"/>
    </source>
</evidence>
<dbReference type="PANTHER" id="PTHR34653:SF1">
    <property type="entry name" value="FLAGELLAR HOOK-BASAL BODY COMPLEX PROTEIN FLIE"/>
    <property type="match status" value="1"/>
</dbReference>
<keyword evidence="6" id="KW-0966">Cell projection</keyword>
<keyword evidence="6" id="KW-0969">Cilium</keyword>
<keyword evidence="6" id="KW-0282">Flagellum</keyword>
<dbReference type="NCBIfam" id="TIGR00205">
    <property type="entry name" value="fliE"/>
    <property type="match status" value="1"/>
</dbReference>
<dbReference type="GO" id="GO:0009425">
    <property type="term" value="C:bacterial-type flagellum basal body"/>
    <property type="evidence" value="ECO:0007669"/>
    <property type="project" value="UniProtKB-SubCell"/>
</dbReference>
<sequence length="114" mass="12219">MAINPIVPINPLMMNQTMNSIQENNPVGDKGSQVPAGAGKVGADFGQFLQEALHKVDNLQKEADVASLGLATGQIQDLHTAVLAIEKAGLSLSLTVEVRNRALDAYHEVMRMQI</sequence>
<organism evidence="6 7">
    <name type="scientific">Desulfitobacterium dehalogenans</name>
    <dbReference type="NCBI Taxonomy" id="36854"/>
    <lineage>
        <taxon>Bacteria</taxon>
        <taxon>Bacillati</taxon>
        <taxon>Bacillota</taxon>
        <taxon>Clostridia</taxon>
        <taxon>Eubacteriales</taxon>
        <taxon>Desulfitobacteriaceae</taxon>
        <taxon>Desulfitobacterium</taxon>
    </lineage>
</organism>
<protein>
    <recommendedName>
        <fullName evidence="4 5">Flagellar hook-basal body complex protein FliE</fullName>
    </recommendedName>
</protein>
<comment type="subcellular location">
    <subcellularLocation>
        <location evidence="1 4">Bacterial flagellum basal body</location>
    </subcellularLocation>
</comment>
<dbReference type="GO" id="GO:0071973">
    <property type="term" value="P:bacterial-type flagellum-dependent cell motility"/>
    <property type="evidence" value="ECO:0007669"/>
    <property type="project" value="InterPro"/>
</dbReference>
<dbReference type="InterPro" id="IPR001624">
    <property type="entry name" value="FliE"/>
</dbReference>
<dbReference type="AlphaFoldDB" id="A0A7C7DBV0"/>
<dbReference type="EMBL" id="DUTF01000354">
    <property type="protein sequence ID" value="HHY28319.1"/>
    <property type="molecule type" value="Genomic_DNA"/>
</dbReference>
<dbReference type="Proteomes" id="UP000553059">
    <property type="component" value="Unassembled WGS sequence"/>
</dbReference>